<dbReference type="InterPro" id="IPR003599">
    <property type="entry name" value="Ig_sub"/>
</dbReference>
<keyword evidence="8" id="KW-1015">Disulfide bond</keyword>
<dbReference type="GeneTree" id="ENSGT00940000153527"/>
<dbReference type="SUPFAM" id="SSF49899">
    <property type="entry name" value="Concanavalin A-like lectins/glucanases"/>
    <property type="match status" value="1"/>
</dbReference>
<comment type="similarity">
    <text evidence="3">Belongs to the ohanin/vespryn family.</text>
</comment>
<dbReference type="CDD" id="cd12888">
    <property type="entry name" value="SPRY_PRY_TRIM7_like"/>
    <property type="match status" value="1"/>
</dbReference>
<dbReference type="Proteomes" id="UP000694392">
    <property type="component" value="Unplaced"/>
</dbReference>
<protein>
    <recommendedName>
        <fullName evidence="17">Butyrophilin subfamily 1 member A1-like</fullName>
    </recommendedName>
</protein>
<evidence type="ECO:0000256" key="7">
    <source>
        <dbReference type="ARBA" id="ARBA00023136"/>
    </source>
</evidence>
<dbReference type="FunFam" id="2.60.120.920:FF:000004">
    <property type="entry name" value="Butyrophilin subfamily 1 member A1"/>
    <property type="match status" value="1"/>
</dbReference>
<dbReference type="PANTHER" id="PTHR24100:SF149">
    <property type="entry name" value="BG-LIKE ANTIGEN 1-RELATED"/>
    <property type="match status" value="1"/>
</dbReference>
<dbReference type="InterPro" id="IPR013106">
    <property type="entry name" value="Ig_V-set"/>
</dbReference>
<comment type="function">
    <text evidence="11">Neurotoxin that produces dose-dependent hypolocomotion and hyperalgesia in mice. May directly act on the central nervous system, as it is 6500-fold more potent when administered intracerebroventricularly than intraperitoneal.</text>
</comment>
<dbReference type="InterPro" id="IPR003879">
    <property type="entry name" value="Butyrophylin_SPRY"/>
</dbReference>
<name>A0A8D0G7A7_SPHPU</name>
<evidence type="ECO:0008006" key="17">
    <source>
        <dbReference type="Google" id="ProtNLM"/>
    </source>
</evidence>
<evidence type="ECO:0000256" key="2">
    <source>
        <dbReference type="ARBA" id="ARBA00007591"/>
    </source>
</evidence>
<keyword evidence="7 12" id="KW-0472">Membrane</keyword>
<dbReference type="SUPFAM" id="SSF48726">
    <property type="entry name" value="Immunoglobulin"/>
    <property type="match status" value="1"/>
</dbReference>
<evidence type="ECO:0000256" key="5">
    <source>
        <dbReference type="ARBA" id="ARBA00022729"/>
    </source>
</evidence>
<proteinExistence type="inferred from homology"/>
<evidence type="ECO:0000313" key="16">
    <source>
        <dbReference type="Proteomes" id="UP000694392"/>
    </source>
</evidence>
<sequence>MAGSSFFQSSRCSSLLPDIIVFLVAFNIMMLESDGFTLIGPGRPITALAGQDAELPCHLPLSMNAENMEVRWFRQQFSTYVHLYRDGKDHYETQMPEYRGRTKLPKGGLRKGIVSLRILNIRDSDFGQYRCVVQNGGDQNETMMELKAAVLGSDLLIAIEGYLAGGIHVVCRSGDWYLEPEVWWKDPSGNHLLPLSKTIKKRVDNGLFDTESSIIILKEQSRQRLSCCVGYPLISQGKETEICIEDSFFPGMNLWMVSLVVLLPILLGAIAFILYRYKLERKRAAELRWRKFVAPIEQGTVTLDPDTAHPRLILSEDQKSVKWGDIWQNLPENPQRFDAEYCVLGCDGFTTGRHYWEVEVGESRHWFVGVARESVRRKGGFCFSPEKGIWVVGQSEDQYQVCTSPETLLSLSGHLKRIRVFLDCTGGQVAFFNADTGASVFSFPLASFTGERIYPWFWVDARCQLRLCF</sequence>
<keyword evidence="10" id="KW-0393">Immunoglobulin domain</keyword>
<dbReference type="InterPro" id="IPR043136">
    <property type="entry name" value="B30.2/SPRY_sf"/>
</dbReference>
<reference evidence="15" key="1">
    <citation type="submission" date="2025-08" db="UniProtKB">
        <authorList>
            <consortium name="Ensembl"/>
        </authorList>
    </citation>
    <scope>IDENTIFICATION</scope>
</reference>
<feature type="domain" description="B30.2/SPRY" evidence="13">
    <location>
        <begin position="281"/>
        <end position="469"/>
    </location>
</feature>
<dbReference type="InterPro" id="IPR050504">
    <property type="entry name" value="IgSF_BTN/MOG"/>
</dbReference>
<dbReference type="InterPro" id="IPR001870">
    <property type="entry name" value="B30.2/SPRY"/>
</dbReference>
<evidence type="ECO:0000256" key="9">
    <source>
        <dbReference type="ARBA" id="ARBA00023180"/>
    </source>
</evidence>
<evidence type="ECO:0000256" key="12">
    <source>
        <dbReference type="SAM" id="Phobius"/>
    </source>
</evidence>
<dbReference type="SMART" id="SM00406">
    <property type="entry name" value="IGv"/>
    <property type="match status" value="1"/>
</dbReference>
<dbReference type="FunFam" id="2.60.40.10:FF:000208">
    <property type="entry name" value="Butyrophilin subfamily 1 member A1"/>
    <property type="match status" value="1"/>
</dbReference>
<evidence type="ECO:0000256" key="10">
    <source>
        <dbReference type="ARBA" id="ARBA00023319"/>
    </source>
</evidence>
<dbReference type="PRINTS" id="PR01407">
    <property type="entry name" value="BUTYPHLNCDUF"/>
</dbReference>
<keyword evidence="9" id="KW-0325">Glycoprotein</keyword>
<evidence type="ECO:0000256" key="3">
    <source>
        <dbReference type="ARBA" id="ARBA00009651"/>
    </source>
</evidence>
<evidence type="ECO:0000313" key="15">
    <source>
        <dbReference type="Ensembl" id="ENSSPUP00000003730.1"/>
    </source>
</evidence>
<keyword evidence="5" id="KW-0732">Signal</keyword>
<evidence type="ECO:0000256" key="11">
    <source>
        <dbReference type="ARBA" id="ARBA00034460"/>
    </source>
</evidence>
<dbReference type="SMART" id="SM00409">
    <property type="entry name" value="IG"/>
    <property type="match status" value="1"/>
</dbReference>
<dbReference type="InterPro" id="IPR007110">
    <property type="entry name" value="Ig-like_dom"/>
</dbReference>
<feature type="domain" description="Ig-like" evidence="14">
    <location>
        <begin position="17"/>
        <end position="147"/>
    </location>
</feature>
<dbReference type="Pfam" id="PF13765">
    <property type="entry name" value="PRY"/>
    <property type="match status" value="1"/>
</dbReference>
<dbReference type="Pfam" id="PF07686">
    <property type="entry name" value="V-set"/>
    <property type="match status" value="1"/>
</dbReference>
<dbReference type="PROSITE" id="PS50188">
    <property type="entry name" value="B302_SPRY"/>
    <property type="match status" value="1"/>
</dbReference>
<dbReference type="InterPro" id="IPR053896">
    <property type="entry name" value="BTN3A2-like_Ig-C"/>
</dbReference>
<evidence type="ECO:0000256" key="1">
    <source>
        <dbReference type="ARBA" id="ARBA00004479"/>
    </source>
</evidence>
<organism evidence="15 16">
    <name type="scientific">Sphenodon punctatus</name>
    <name type="common">Tuatara</name>
    <name type="synonym">Hatteria punctata</name>
    <dbReference type="NCBI Taxonomy" id="8508"/>
    <lineage>
        <taxon>Eukaryota</taxon>
        <taxon>Metazoa</taxon>
        <taxon>Chordata</taxon>
        <taxon>Craniata</taxon>
        <taxon>Vertebrata</taxon>
        <taxon>Euteleostomi</taxon>
        <taxon>Lepidosauria</taxon>
        <taxon>Sphenodontia</taxon>
        <taxon>Sphenodontidae</taxon>
        <taxon>Sphenodon</taxon>
    </lineage>
</organism>
<dbReference type="AlphaFoldDB" id="A0A8D0G7A7"/>
<dbReference type="Ensembl" id="ENSSPUT00000003964.1">
    <property type="protein sequence ID" value="ENSSPUP00000003730.1"/>
    <property type="gene ID" value="ENSSPUG00000002862.1"/>
</dbReference>
<evidence type="ECO:0000259" key="13">
    <source>
        <dbReference type="PROSITE" id="PS50188"/>
    </source>
</evidence>
<dbReference type="GO" id="GO:0001817">
    <property type="term" value="P:regulation of cytokine production"/>
    <property type="evidence" value="ECO:0007669"/>
    <property type="project" value="TreeGrafter"/>
</dbReference>
<dbReference type="OMA" id="WVKMIPE"/>
<keyword evidence="6 12" id="KW-1133">Transmembrane helix</keyword>
<dbReference type="PROSITE" id="PS50835">
    <property type="entry name" value="IG_LIKE"/>
    <property type="match status" value="1"/>
</dbReference>
<accession>A0A8D0G7A7</accession>
<dbReference type="InterPro" id="IPR013783">
    <property type="entry name" value="Ig-like_fold"/>
</dbReference>
<dbReference type="FunFam" id="2.60.40.10:FF:000088">
    <property type="entry name" value="Butyrophilin subfamily 1 member A1"/>
    <property type="match status" value="1"/>
</dbReference>
<dbReference type="InterPro" id="IPR006574">
    <property type="entry name" value="PRY"/>
</dbReference>
<keyword evidence="4 12" id="KW-0812">Transmembrane</keyword>
<dbReference type="Pfam" id="PF22705">
    <property type="entry name" value="C2-set_3"/>
    <property type="match status" value="1"/>
</dbReference>
<dbReference type="Pfam" id="PF00622">
    <property type="entry name" value="SPRY"/>
    <property type="match status" value="1"/>
</dbReference>
<evidence type="ECO:0000256" key="4">
    <source>
        <dbReference type="ARBA" id="ARBA00022692"/>
    </source>
</evidence>
<comment type="similarity">
    <text evidence="2">Belongs to the immunoglobulin superfamily. BTN/MOG family.</text>
</comment>
<dbReference type="SMART" id="SM00449">
    <property type="entry name" value="SPRY"/>
    <property type="match status" value="1"/>
</dbReference>
<dbReference type="GO" id="GO:0005102">
    <property type="term" value="F:signaling receptor binding"/>
    <property type="evidence" value="ECO:0007669"/>
    <property type="project" value="TreeGrafter"/>
</dbReference>
<dbReference type="Gene3D" id="2.60.40.10">
    <property type="entry name" value="Immunoglobulins"/>
    <property type="match status" value="2"/>
</dbReference>
<dbReference type="InterPro" id="IPR036179">
    <property type="entry name" value="Ig-like_dom_sf"/>
</dbReference>
<reference evidence="15" key="2">
    <citation type="submission" date="2025-09" db="UniProtKB">
        <authorList>
            <consortium name="Ensembl"/>
        </authorList>
    </citation>
    <scope>IDENTIFICATION</scope>
</reference>
<evidence type="ECO:0000256" key="8">
    <source>
        <dbReference type="ARBA" id="ARBA00023157"/>
    </source>
</evidence>
<dbReference type="InterPro" id="IPR013320">
    <property type="entry name" value="ConA-like_dom_sf"/>
</dbReference>
<dbReference type="GO" id="GO:0009897">
    <property type="term" value="C:external side of plasma membrane"/>
    <property type="evidence" value="ECO:0007669"/>
    <property type="project" value="TreeGrafter"/>
</dbReference>
<dbReference type="CDD" id="cd05713">
    <property type="entry name" value="IgV_MOG_like"/>
    <property type="match status" value="1"/>
</dbReference>
<dbReference type="PANTHER" id="PTHR24100">
    <property type="entry name" value="BUTYROPHILIN"/>
    <property type="match status" value="1"/>
</dbReference>
<evidence type="ECO:0000259" key="14">
    <source>
        <dbReference type="PROSITE" id="PS50835"/>
    </source>
</evidence>
<comment type="subcellular location">
    <subcellularLocation>
        <location evidence="1">Membrane</location>
        <topology evidence="1">Single-pass type I membrane protein</topology>
    </subcellularLocation>
</comment>
<keyword evidence="16" id="KW-1185">Reference proteome</keyword>
<feature type="transmembrane region" description="Helical" evidence="12">
    <location>
        <begin position="254"/>
        <end position="275"/>
    </location>
</feature>
<evidence type="ECO:0000256" key="6">
    <source>
        <dbReference type="ARBA" id="ARBA00022989"/>
    </source>
</evidence>
<dbReference type="InterPro" id="IPR003877">
    <property type="entry name" value="SPRY_dom"/>
</dbReference>
<dbReference type="GO" id="GO:0050852">
    <property type="term" value="P:T cell receptor signaling pathway"/>
    <property type="evidence" value="ECO:0007669"/>
    <property type="project" value="TreeGrafter"/>
</dbReference>
<dbReference type="SMART" id="SM00589">
    <property type="entry name" value="PRY"/>
    <property type="match status" value="1"/>
</dbReference>
<dbReference type="Gene3D" id="2.60.120.920">
    <property type="match status" value="1"/>
</dbReference>